<keyword evidence="2 7" id="KW-0238">DNA-binding</keyword>
<dbReference type="GO" id="GO:0003677">
    <property type="term" value="F:DNA binding"/>
    <property type="evidence" value="ECO:0007669"/>
    <property type="project" value="UniProtKB-KW"/>
</dbReference>
<dbReference type="PRINTS" id="PR00038">
    <property type="entry name" value="HTHLUXR"/>
</dbReference>
<organism evidence="7 8">
    <name type="scientific">Duganella levis</name>
    <dbReference type="NCBI Taxonomy" id="2692169"/>
    <lineage>
        <taxon>Bacteria</taxon>
        <taxon>Pseudomonadati</taxon>
        <taxon>Pseudomonadota</taxon>
        <taxon>Betaproteobacteria</taxon>
        <taxon>Burkholderiales</taxon>
        <taxon>Oxalobacteraceae</taxon>
        <taxon>Telluria group</taxon>
        <taxon>Duganella</taxon>
    </lineage>
</organism>
<keyword evidence="1 3" id="KW-0597">Phosphoprotein</keyword>
<dbReference type="InterPro" id="IPR039420">
    <property type="entry name" value="WalR-like"/>
</dbReference>
<feature type="region of interest" description="Disordered" evidence="4">
    <location>
        <begin position="1"/>
        <end position="21"/>
    </location>
</feature>
<dbReference type="CDD" id="cd06170">
    <property type="entry name" value="LuxR_C_like"/>
    <property type="match status" value="1"/>
</dbReference>
<accession>A0ABW9VYT1</accession>
<dbReference type="Pfam" id="PF00196">
    <property type="entry name" value="GerE"/>
    <property type="match status" value="1"/>
</dbReference>
<comment type="caution">
    <text evidence="7">The sequence shown here is derived from an EMBL/GenBank/DDBJ whole genome shotgun (WGS) entry which is preliminary data.</text>
</comment>
<feature type="modified residue" description="4-aspartylphosphate" evidence="3">
    <location>
        <position position="75"/>
    </location>
</feature>
<dbReference type="PANTHER" id="PTHR43214">
    <property type="entry name" value="TWO-COMPONENT RESPONSE REGULATOR"/>
    <property type="match status" value="1"/>
</dbReference>
<evidence type="ECO:0000313" key="7">
    <source>
        <dbReference type="EMBL" id="MYN26828.1"/>
    </source>
</evidence>
<dbReference type="PROSITE" id="PS50043">
    <property type="entry name" value="HTH_LUXR_2"/>
    <property type="match status" value="1"/>
</dbReference>
<protein>
    <submittedName>
        <fullName evidence="7">DNA-binding response regulator</fullName>
    </submittedName>
</protein>
<evidence type="ECO:0000256" key="2">
    <source>
        <dbReference type="ARBA" id="ARBA00023125"/>
    </source>
</evidence>
<evidence type="ECO:0000259" key="6">
    <source>
        <dbReference type="PROSITE" id="PS50110"/>
    </source>
</evidence>
<dbReference type="Gene3D" id="3.40.50.2300">
    <property type="match status" value="1"/>
</dbReference>
<evidence type="ECO:0000313" key="8">
    <source>
        <dbReference type="Proteomes" id="UP000642144"/>
    </source>
</evidence>
<proteinExistence type="predicted"/>
<gene>
    <name evidence="7" type="ORF">GTP69_10445</name>
</gene>
<evidence type="ECO:0000256" key="3">
    <source>
        <dbReference type="PROSITE-ProRule" id="PRU00169"/>
    </source>
</evidence>
<reference evidence="7 8" key="1">
    <citation type="submission" date="2019-12" db="EMBL/GenBank/DDBJ databases">
        <title>Novel species isolated from a subtropical stream in China.</title>
        <authorList>
            <person name="Lu H."/>
        </authorList>
    </citation>
    <scope>NUCLEOTIDE SEQUENCE [LARGE SCALE GENOMIC DNA]</scope>
    <source>
        <strain evidence="7 8">CY42W</strain>
    </source>
</reference>
<dbReference type="SUPFAM" id="SSF46894">
    <property type="entry name" value="C-terminal effector domain of the bipartite response regulators"/>
    <property type="match status" value="1"/>
</dbReference>
<evidence type="ECO:0000259" key="5">
    <source>
        <dbReference type="PROSITE" id="PS50043"/>
    </source>
</evidence>
<dbReference type="InterPro" id="IPR000792">
    <property type="entry name" value="Tscrpt_reg_LuxR_C"/>
</dbReference>
<dbReference type="RefSeq" id="WP_161054826.1">
    <property type="nucleotide sequence ID" value="NZ_WWCT01000006.1"/>
</dbReference>
<dbReference type="PROSITE" id="PS50110">
    <property type="entry name" value="RESPONSE_REGULATORY"/>
    <property type="match status" value="1"/>
</dbReference>
<sequence>MRVDTRSWPQSAVGGTGNTNGIVQQGDKVHVLIAHSDPIVNAGLAALLSANSDMQITVASSEAASLGGADVIVLDHRNGLEHMRRAANAHHGDSQPRVLIVTQLEREWEVRTAMMAGVHGYLLQNSDAEQLLTAVRTLSRGMRYLSADLSRCVADSFTRIGLTSRETDVLQLLAQGQCNKSIARELGIGVGTVKTHVKGLFDKLGATARTHAVVLATRRGLVGDSAASQAH</sequence>
<dbReference type="CDD" id="cd17535">
    <property type="entry name" value="REC_NarL-like"/>
    <property type="match status" value="1"/>
</dbReference>
<dbReference type="Proteomes" id="UP000642144">
    <property type="component" value="Unassembled WGS sequence"/>
</dbReference>
<feature type="domain" description="HTH luxR-type" evidence="5">
    <location>
        <begin position="155"/>
        <end position="220"/>
    </location>
</feature>
<dbReference type="SMART" id="SM00421">
    <property type="entry name" value="HTH_LUXR"/>
    <property type="match status" value="1"/>
</dbReference>
<feature type="domain" description="Response regulatory" evidence="6">
    <location>
        <begin position="30"/>
        <end position="139"/>
    </location>
</feature>
<dbReference type="EMBL" id="WWCT01000006">
    <property type="protein sequence ID" value="MYN26828.1"/>
    <property type="molecule type" value="Genomic_DNA"/>
</dbReference>
<dbReference type="InterPro" id="IPR058245">
    <property type="entry name" value="NreC/VraR/RcsB-like_REC"/>
</dbReference>
<evidence type="ECO:0000256" key="4">
    <source>
        <dbReference type="SAM" id="MobiDB-lite"/>
    </source>
</evidence>
<dbReference type="InterPro" id="IPR011006">
    <property type="entry name" value="CheY-like_superfamily"/>
</dbReference>
<dbReference type="InterPro" id="IPR016032">
    <property type="entry name" value="Sig_transdc_resp-reg_C-effctor"/>
</dbReference>
<name>A0ABW9VYT1_9BURK</name>
<evidence type="ECO:0000256" key="1">
    <source>
        <dbReference type="ARBA" id="ARBA00022553"/>
    </source>
</evidence>
<keyword evidence="8" id="KW-1185">Reference proteome</keyword>
<dbReference type="InterPro" id="IPR001789">
    <property type="entry name" value="Sig_transdc_resp-reg_receiver"/>
</dbReference>
<dbReference type="SUPFAM" id="SSF52172">
    <property type="entry name" value="CheY-like"/>
    <property type="match status" value="1"/>
</dbReference>